<accession>A0ABX7B632</accession>
<feature type="region of interest" description="Disordered" evidence="1">
    <location>
        <begin position="1"/>
        <end position="32"/>
    </location>
</feature>
<sequence>MALLKRTTPASDHDTRAVSPAPDSGGTGDPELERAIDDAIQDLFTRLDAAEAEAVASRDLERLSSPFSLLYPTMVRLADRDRDGVEPV</sequence>
<evidence type="ECO:0000313" key="2">
    <source>
        <dbReference type="EMBL" id="QQP89622.1"/>
    </source>
</evidence>
<name>A0ABX7B632_9PROT</name>
<proteinExistence type="predicted"/>
<organism evidence="2 3">
    <name type="scientific">Skermanella cutis</name>
    <dbReference type="NCBI Taxonomy" id="2775420"/>
    <lineage>
        <taxon>Bacteria</taxon>
        <taxon>Pseudomonadati</taxon>
        <taxon>Pseudomonadota</taxon>
        <taxon>Alphaproteobacteria</taxon>
        <taxon>Rhodospirillales</taxon>
        <taxon>Azospirillaceae</taxon>
        <taxon>Skermanella</taxon>
    </lineage>
</organism>
<keyword evidence="3" id="KW-1185">Reference proteome</keyword>
<protein>
    <submittedName>
        <fullName evidence="2">Uncharacterized protein</fullName>
    </submittedName>
</protein>
<dbReference type="Proteomes" id="UP000595197">
    <property type="component" value="Chromosome"/>
</dbReference>
<evidence type="ECO:0000256" key="1">
    <source>
        <dbReference type="SAM" id="MobiDB-lite"/>
    </source>
</evidence>
<gene>
    <name evidence="2" type="ORF">IGS68_27270</name>
</gene>
<reference evidence="2" key="1">
    <citation type="submission" date="2021-02" db="EMBL/GenBank/DDBJ databases">
        <title>Skermanella TT6 skin isolate.</title>
        <authorList>
            <person name="Lee K."/>
            <person name="Ganzorig M."/>
        </authorList>
    </citation>
    <scope>NUCLEOTIDE SEQUENCE</scope>
    <source>
        <strain evidence="2">TT6</strain>
    </source>
</reference>
<dbReference type="RefSeq" id="WP_201076055.1">
    <property type="nucleotide sequence ID" value="NZ_CP067420.1"/>
</dbReference>
<dbReference type="EMBL" id="CP067420">
    <property type="protein sequence ID" value="QQP89622.1"/>
    <property type="molecule type" value="Genomic_DNA"/>
</dbReference>
<evidence type="ECO:0000313" key="3">
    <source>
        <dbReference type="Proteomes" id="UP000595197"/>
    </source>
</evidence>